<organism evidence="3 4">
    <name type="scientific">Penicillium arizonense</name>
    <dbReference type="NCBI Taxonomy" id="1835702"/>
    <lineage>
        <taxon>Eukaryota</taxon>
        <taxon>Fungi</taxon>
        <taxon>Dikarya</taxon>
        <taxon>Ascomycota</taxon>
        <taxon>Pezizomycotina</taxon>
        <taxon>Eurotiomycetes</taxon>
        <taxon>Eurotiomycetidae</taxon>
        <taxon>Eurotiales</taxon>
        <taxon>Aspergillaceae</taxon>
        <taxon>Penicillium</taxon>
    </lineage>
</organism>
<feature type="transmembrane region" description="Helical" evidence="2">
    <location>
        <begin position="68"/>
        <end position="87"/>
    </location>
</feature>
<accession>A0A1F5L7P2</accession>
<dbReference type="Proteomes" id="UP000177622">
    <property type="component" value="Unassembled WGS sequence"/>
</dbReference>
<dbReference type="OrthoDB" id="4188781at2759"/>
<evidence type="ECO:0000313" key="4">
    <source>
        <dbReference type="Proteomes" id="UP000177622"/>
    </source>
</evidence>
<feature type="transmembrane region" description="Helical" evidence="2">
    <location>
        <begin position="37"/>
        <end position="56"/>
    </location>
</feature>
<feature type="compositionally biased region" description="Basic and acidic residues" evidence="1">
    <location>
        <begin position="375"/>
        <end position="386"/>
    </location>
</feature>
<keyword evidence="2" id="KW-1133">Transmembrane helix</keyword>
<gene>
    <name evidence="3" type="ORF">PENARI_c023G08602</name>
</gene>
<feature type="compositionally biased region" description="Polar residues" evidence="1">
    <location>
        <begin position="319"/>
        <end position="328"/>
    </location>
</feature>
<feature type="compositionally biased region" description="Low complexity" evidence="1">
    <location>
        <begin position="196"/>
        <end position="209"/>
    </location>
</feature>
<evidence type="ECO:0000256" key="1">
    <source>
        <dbReference type="SAM" id="MobiDB-lite"/>
    </source>
</evidence>
<comment type="caution">
    <text evidence="3">The sequence shown here is derived from an EMBL/GenBank/DDBJ whole genome shotgun (WGS) entry which is preliminary data.</text>
</comment>
<feature type="compositionally biased region" description="Basic and acidic residues" evidence="1">
    <location>
        <begin position="356"/>
        <end position="365"/>
    </location>
</feature>
<dbReference type="GeneID" id="34580318"/>
<protein>
    <submittedName>
        <fullName evidence="3">Uncharacterized protein</fullName>
    </submittedName>
</protein>
<feature type="region of interest" description="Disordered" evidence="1">
    <location>
        <begin position="302"/>
        <end position="386"/>
    </location>
</feature>
<keyword evidence="4" id="KW-1185">Reference proteome</keyword>
<proteinExistence type="predicted"/>
<reference evidence="3 4" key="1">
    <citation type="journal article" date="2016" name="Sci. Rep.">
        <title>Penicillium arizonense, a new, genome sequenced fungal species, reveals a high chemical diversity in secreted metabolites.</title>
        <authorList>
            <person name="Grijseels S."/>
            <person name="Nielsen J.C."/>
            <person name="Randelovic M."/>
            <person name="Nielsen J."/>
            <person name="Nielsen K.F."/>
            <person name="Workman M."/>
            <person name="Frisvad J.C."/>
        </authorList>
    </citation>
    <scope>NUCLEOTIDE SEQUENCE [LARGE SCALE GENOMIC DNA]</scope>
    <source>
        <strain evidence="3 4">CBS 141311</strain>
    </source>
</reference>
<keyword evidence="2" id="KW-0812">Transmembrane</keyword>
<feature type="transmembrane region" description="Helical" evidence="2">
    <location>
        <begin position="99"/>
        <end position="121"/>
    </location>
</feature>
<name>A0A1F5L7P2_PENAI</name>
<sequence>MSTFLPYTLAGASLLSTFIVTVPNGISYATSNASSDLAPLILSATSCLALVMLSVLHHKDIQGRLQWTCITGGYLLIASAISAGAMTSSPQASVFVTRAVFWAFAVFAQGLYCGFIAMPLFQERQNPEWPRSYPEELKSIPQSPQLLPSPPRVCDLSELFEPKRSSLRKFPRRSNRFSDATLCQSTKEAKRASIDSSSTRSTPTHSPTTDKAPFEPNHSLPLRGSNSIRSMPSLRRNPPTHLSLDSLVQRTPTASTLHLDSPTLSTFSTPTLTPASTSSHSTWEYNPFQDTNIHPLFRSTSPCPSPTTAPGTMLKASPSAGQTLTKGTITRMRSARSLREQSMRAPSPMPDVELDELPRVRKDPARGSFTTTQSEKYELNESPYEK</sequence>
<feature type="region of interest" description="Disordered" evidence="1">
    <location>
        <begin position="178"/>
        <end position="239"/>
    </location>
</feature>
<evidence type="ECO:0000256" key="2">
    <source>
        <dbReference type="SAM" id="Phobius"/>
    </source>
</evidence>
<dbReference type="STRING" id="1835702.A0A1F5L7P2"/>
<dbReference type="EMBL" id="LXJU01000023">
    <property type="protein sequence ID" value="OGE49066.1"/>
    <property type="molecule type" value="Genomic_DNA"/>
</dbReference>
<dbReference type="AlphaFoldDB" id="A0A1F5L7P2"/>
<evidence type="ECO:0000313" key="3">
    <source>
        <dbReference type="EMBL" id="OGE49066.1"/>
    </source>
</evidence>
<keyword evidence="2" id="KW-0472">Membrane</keyword>
<dbReference type="RefSeq" id="XP_022484520.1">
    <property type="nucleotide sequence ID" value="XM_022635584.1"/>
</dbReference>